<dbReference type="EMBL" id="OZ075134">
    <property type="protein sequence ID" value="CAL4994605.1"/>
    <property type="molecule type" value="Genomic_DNA"/>
</dbReference>
<feature type="domain" description="KIB1-4 beta-propeller" evidence="2">
    <location>
        <begin position="106"/>
        <end position="378"/>
    </location>
</feature>
<reference evidence="3" key="1">
    <citation type="submission" date="2024-10" db="EMBL/GenBank/DDBJ databases">
        <authorList>
            <person name="Ryan C."/>
        </authorList>
    </citation>
    <scope>NUCLEOTIDE SEQUENCE [LARGE SCALE GENOMIC DNA]</scope>
</reference>
<keyword evidence="4" id="KW-1185">Reference proteome</keyword>
<proteinExistence type="predicted"/>
<dbReference type="PANTHER" id="PTHR33110">
    <property type="entry name" value="F-BOX/KELCH-REPEAT PROTEIN-RELATED"/>
    <property type="match status" value="1"/>
</dbReference>
<feature type="compositionally biased region" description="Basic and acidic residues" evidence="1">
    <location>
        <begin position="7"/>
        <end position="17"/>
    </location>
</feature>
<name>A0ABC9B4Z2_9POAL</name>
<gene>
    <name evidence="3" type="ORF">URODEC1_LOCUS61997</name>
</gene>
<dbReference type="Proteomes" id="UP001497457">
    <property type="component" value="Chromosome 24b"/>
</dbReference>
<sequence>MSVGSEDSPRPRRHDLPSDPLGDISGRLHAAGDYARFHAACKSWRDSLPPPARRPTLLPWLLSPRDAAAATGHRTARCVLSSSTAVTKVHDHGRTWVIRAEDGVAYWLVSGEEASVGLVDPFTGSRAATLSPFPDEIAAWVSRAYTAAGAIYGDGTILLYAFCPTSLYSSGGVRVTSNATASNLVTLNVALLCPGTSGATAWTSVQRKLCVCSKDMEIFCFAYNNGNIILCYKREFVRIVPGRLTERRTTTFSERWQHWPMRYEPGGDQERFQSGYLVESRGELLLACVEIDNSYWKSWECHVDIESLVKAPSVSVHVLQDDEAQGIIKPPRWVKRDGRSFLADRVLFLGRPSSFAVEAARLGMDGGCAYFLDKRRLYQGNVARDRCRLLKYSFRNGRSEFVEELPAEWTCKAGMWITPQPAIATSTVT</sequence>
<dbReference type="PANTHER" id="PTHR33110:SF134">
    <property type="entry name" value="OS09G0565350 PROTEIN"/>
    <property type="match status" value="1"/>
</dbReference>
<dbReference type="AlphaFoldDB" id="A0ABC9B4Z2"/>
<evidence type="ECO:0000259" key="2">
    <source>
        <dbReference type="Pfam" id="PF03478"/>
    </source>
</evidence>
<feature type="region of interest" description="Disordered" evidence="1">
    <location>
        <begin position="1"/>
        <end position="24"/>
    </location>
</feature>
<evidence type="ECO:0000313" key="3">
    <source>
        <dbReference type="EMBL" id="CAL4994605.1"/>
    </source>
</evidence>
<dbReference type="InterPro" id="IPR005174">
    <property type="entry name" value="KIB1-4_b-propeller"/>
</dbReference>
<evidence type="ECO:0000256" key="1">
    <source>
        <dbReference type="SAM" id="MobiDB-lite"/>
    </source>
</evidence>
<accession>A0ABC9B4Z2</accession>
<dbReference type="Pfam" id="PF03478">
    <property type="entry name" value="Beta-prop_KIB1-4"/>
    <property type="match status" value="1"/>
</dbReference>
<protein>
    <recommendedName>
        <fullName evidence="2">KIB1-4 beta-propeller domain-containing protein</fullName>
    </recommendedName>
</protein>
<organism evidence="3 4">
    <name type="scientific">Urochloa decumbens</name>
    <dbReference type="NCBI Taxonomy" id="240449"/>
    <lineage>
        <taxon>Eukaryota</taxon>
        <taxon>Viridiplantae</taxon>
        <taxon>Streptophyta</taxon>
        <taxon>Embryophyta</taxon>
        <taxon>Tracheophyta</taxon>
        <taxon>Spermatophyta</taxon>
        <taxon>Magnoliopsida</taxon>
        <taxon>Liliopsida</taxon>
        <taxon>Poales</taxon>
        <taxon>Poaceae</taxon>
        <taxon>PACMAD clade</taxon>
        <taxon>Panicoideae</taxon>
        <taxon>Panicodae</taxon>
        <taxon>Paniceae</taxon>
        <taxon>Melinidinae</taxon>
        <taxon>Urochloa</taxon>
    </lineage>
</organism>
<evidence type="ECO:0000313" key="4">
    <source>
        <dbReference type="Proteomes" id="UP001497457"/>
    </source>
</evidence>